<feature type="region of interest" description="Disordered" evidence="1">
    <location>
        <begin position="1"/>
        <end position="37"/>
    </location>
</feature>
<protein>
    <submittedName>
        <fullName evidence="2">Uncharacterized protein</fullName>
    </submittedName>
</protein>
<dbReference type="AlphaFoldDB" id="A0A8X6J2K9"/>
<reference evidence="2" key="1">
    <citation type="submission" date="2020-08" db="EMBL/GenBank/DDBJ databases">
        <title>Multicomponent nature underlies the extraordinary mechanical properties of spider dragline silk.</title>
        <authorList>
            <person name="Kono N."/>
            <person name="Nakamura H."/>
            <person name="Mori M."/>
            <person name="Yoshida Y."/>
            <person name="Ohtoshi R."/>
            <person name="Malay A.D."/>
            <person name="Moran D.A.P."/>
            <person name="Tomita M."/>
            <person name="Numata K."/>
            <person name="Arakawa K."/>
        </authorList>
    </citation>
    <scope>NUCLEOTIDE SEQUENCE</scope>
</reference>
<proteinExistence type="predicted"/>
<name>A0A8X6J2K9_9ARAC</name>
<evidence type="ECO:0000256" key="1">
    <source>
        <dbReference type="SAM" id="MobiDB-lite"/>
    </source>
</evidence>
<gene>
    <name evidence="2" type="ORF">TNIN_9101</name>
</gene>
<accession>A0A8X6J2K9</accession>
<dbReference type="Proteomes" id="UP000886998">
    <property type="component" value="Unassembled WGS sequence"/>
</dbReference>
<evidence type="ECO:0000313" key="3">
    <source>
        <dbReference type="Proteomes" id="UP000886998"/>
    </source>
</evidence>
<sequence>MHSRVLGSEEGEQARDVPVNFGVPQGPATPTQMSTERGGKGPAAGLCLWSPRASLVCAFKCAVEMISQGAQGRSNWQGCRLLITCRYMPQVKIFRNVY</sequence>
<evidence type="ECO:0000313" key="2">
    <source>
        <dbReference type="EMBL" id="GFS28799.1"/>
    </source>
</evidence>
<dbReference type="EMBL" id="BMAV01023943">
    <property type="protein sequence ID" value="GFS28799.1"/>
    <property type="molecule type" value="Genomic_DNA"/>
</dbReference>
<keyword evidence="3" id="KW-1185">Reference proteome</keyword>
<organism evidence="2 3">
    <name type="scientific">Trichonephila inaurata madagascariensis</name>
    <dbReference type="NCBI Taxonomy" id="2747483"/>
    <lineage>
        <taxon>Eukaryota</taxon>
        <taxon>Metazoa</taxon>
        <taxon>Ecdysozoa</taxon>
        <taxon>Arthropoda</taxon>
        <taxon>Chelicerata</taxon>
        <taxon>Arachnida</taxon>
        <taxon>Araneae</taxon>
        <taxon>Araneomorphae</taxon>
        <taxon>Entelegynae</taxon>
        <taxon>Araneoidea</taxon>
        <taxon>Nephilidae</taxon>
        <taxon>Trichonephila</taxon>
        <taxon>Trichonephila inaurata</taxon>
    </lineage>
</organism>
<comment type="caution">
    <text evidence="2">The sequence shown here is derived from an EMBL/GenBank/DDBJ whole genome shotgun (WGS) entry which is preliminary data.</text>
</comment>